<dbReference type="Pfam" id="PF01548">
    <property type="entry name" value="DEDD_Tnp_IS110"/>
    <property type="match status" value="1"/>
</dbReference>
<accession>A0ABZ1ASQ5</accession>
<feature type="domain" description="Transposase IS110-like N-terminal" evidence="2">
    <location>
        <begin position="17"/>
        <end position="153"/>
    </location>
</feature>
<keyword evidence="5" id="KW-1185">Reference proteome</keyword>
<dbReference type="EMBL" id="CP141259">
    <property type="protein sequence ID" value="WRL48767.1"/>
    <property type="molecule type" value="Genomic_DNA"/>
</dbReference>
<sequence length="372" mass="41413">MGIGHRREESEMHATTVAVDLAKSVFQIAVADDKWKVVEQHRLTRLQFERWFQNRQVDLVIMEACGSAHHWARWLAGLGIEARLLPAGYIRAYVKRNKTDAADACALLEAARCADIEPVRIKSVEQQALQGLHRIRSLWMATRTSRINALRGFCREFGLMIPQGARTGIEAISRVLADPHSPVPMLVRGAMRLLVEEIRLLEQRIADLEKELTALARESAACKLLLSIPGIGLLTATAMVAATSGKVTHFKDARHFASWFGLTPKEYSSGSTRRLGRISKRGDRYLRMLLTHGARAVLRSATLARQAGRQLDGLRAWITNVEARSNHNKAACALANKLARICYACLRDGTPFGEPQPRPMKKLERTAFAVAA</sequence>
<proteinExistence type="predicted"/>
<evidence type="ECO:0000259" key="3">
    <source>
        <dbReference type="Pfam" id="PF02371"/>
    </source>
</evidence>
<dbReference type="InterPro" id="IPR002525">
    <property type="entry name" value="Transp_IS110-like_N"/>
</dbReference>
<dbReference type="PANTHER" id="PTHR33055">
    <property type="entry name" value="TRANSPOSASE FOR INSERTION SEQUENCE ELEMENT IS1111A"/>
    <property type="match status" value="1"/>
</dbReference>
<evidence type="ECO:0000259" key="2">
    <source>
        <dbReference type="Pfam" id="PF01548"/>
    </source>
</evidence>
<evidence type="ECO:0000256" key="1">
    <source>
        <dbReference type="SAM" id="Coils"/>
    </source>
</evidence>
<feature type="domain" description="Transposase IS116/IS110/IS902 C-terminal" evidence="3">
    <location>
        <begin position="222"/>
        <end position="301"/>
    </location>
</feature>
<dbReference type="RefSeq" id="WP_407280928.1">
    <property type="nucleotide sequence ID" value="NZ_CP141259.1"/>
</dbReference>
<keyword evidence="1" id="KW-0175">Coiled coil</keyword>
<dbReference type="Proteomes" id="UP001626593">
    <property type="component" value="Chromosome"/>
</dbReference>
<evidence type="ECO:0000313" key="5">
    <source>
        <dbReference type="Proteomes" id="UP001626593"/>
    </source>
</evidence>
<dbReference type="InterPro" id="IPR047650">
    <property type="entry name" value="Transpos_IS110"/>
</dbReference>
<dbReference type="Pfam" id="PF02371">
    <property type="entry name" value="Transposase_20"/>
    <property type="match status" value="1"/>
</dbReference>
<evidence type="ECO:0000313" key="4">
    <source>
        <dbReference type="EMBL" id="WRL48767.1"/>
    </source>
</evidence>
<dbReference type="PANTHER" id="PTHR33055:SF3">
    <property type="entry name" value="PUTATIVE TRANSPOSASE FOR IS117-RELATED"/>
    <property type="match status" value="1"/>
</dbReference>
<protein>
    <submittedName>
        <fullName evidence="4">IS110 family transposase</fullName>
    </submittedName>
</protein>
<gene>
    <name evidence="4" type="ORF">U5817_12150</name>
</gene>
<organism evidence="4 5">
    <name type="scientific">Aromatoleum evansii</name>
    <name type="common">Azoarcus evansii</name>
    <dbReference type="NCBI Taxonomy" id="59406"/>
    <lineage>
        <taxon>Bacteria</taxon>
        <taxon>Pseudomonadati</taxon>
        <taxon>Pseudomonadota</taxon>
        <taxon>Betaproteobacteria</taxon>
        <taxon>Rhodocyclales</taxon>
        <taxon>Rhodocyclaceae</taxon>
        <taxon>Aromatoleum</taxon>
    </lineage>
</organism>
<name>A0ABZ1ASQ5_AROEV</name>
<dbReference type="NCBIfam" id="NF033542">
    <property type="entry name" value="transpos_IS110"/>
    <property type="match status" value="1"/>
</dbReference>
<dbReference type="InterPro" id="IPR003346">
    <property type="entry name" value="Transposase_20"/>
</dbReference>
<feature type="coiled-coil region" evidence="1">
    <location>
        <begin position="191"/>
        <end position="218"/>
    </location>
</feature>
<reference evidence="4 5" key="1">
    <citation type="submission" date="2023-12" db="EMBL/GenBank/DDBJ databases">
        <title>A. evansii MAY27, complete genome.</title>
        <authorList>
            <person name="Wang Y."/>
        </authorList>
    </citation>
    <scope>NUCLEOTIDE SEQUENCE [LARGE SCALE GENOMIC DNA]</scope>
    <source>
        <strain evidence="4 5">MAY27</strain>
    </source>
</reference>